<proteinExistence type="predicted"/>
<feature type="domain" description="HD" evidence="1">
    <location>
        <begin position="41"/>
        <end position="140"/>
    </location>
</feature>
<dbReference type="EMBL" id="AJWZ01007636">
    <property type="protein sequence ID" value="EKC56340.1"/>
    <property type="molecule type" value="Genomic_DNA"/>
</dbReference>
<dbReference type="SUPFAM" id="SSF109604">
    <property type="entry name" value="HD-domain/PDEase-like"/>
    <property type="match status" value="1"/>
</dbReference>
<dbReference type="CDD" id="cd00077">
    <property type="entry name" value="HDc"/>
    <property type="match status" value="1"/>
</dbReference>
<dbReference type="Gene3D" id="1.10.3210.10">
    <property type="entry name" value="Hypothetical protein af1432"/>
    <property type="match status" value="1"/>
</dbReference>
<dbReference type="GO" id="GO:0016787">
    <property type="term" value="F:hydrolase activity"/>
    <property type="evidence" value="ECO:0007669"/>
    <property type="project" value="UniProtKB-KW"/>
</dbReference>
<reference evidence="2" key="1">
    <citation type="journal article" date="2013" name="Environ. Microbiol.">
        <title>Microbiota from the distal guts of lean and obese adolescents exhibit partial functional redundancy besides clear differences in community structure.</title>
        <authorList>
            <person name="Ferrer M."/>
            <person name="Ruiz A."/>
            <person name="Lanza F."/>
            <person name="Haange S.B."/>
            <person name="Oberbach A."/>
            <person name="Till H."/>
            <person name="Bargiela R."/>
            <person name="Campoy C."/>
            <person name="Segura M.T."/>
            <person name="Richter M."/>
            <person name="von Bergen M."/>
            <person name="Seifert J."/>
            <person name="Suarez A."/>
        </authorList>
    </citation>
    <scope>NUCLEOTIDE SEQUENCE</scope>
</reference>
<keyword evidence="2" id="KW-0378">Hydrolase</keyword>
<organism evidence="2">
    <name type="scientific">human gut metagenome</name>
    <dbReference type="NCBI Taxonomy" id="408170"/>
    <lineage>
        <taxon>unclassified sequences</taxon>
        <taxon>metagenomes</taxon>
        <taxon>organismal metagenomes</taxon>
    </lineage>
</organism>
<accession>K1SR58</accession>
<dbReference type="Pfam" id="PF01966">
    <property type="entry name" value="HD"/>
    <property type="match status" value="1"/>
</dbReference>
<dbReference type="AlphaFoldDB" id="K1SR58"/>
<dbReference type="InterPro" id="IPR003607">
    <property type="entry name" value="HD/PDEase_dom"/>
</dbReference>
<gene>
    <name evidence="2" type="ORF">OBE_11113</name>
</gene>
<name>K1SR58_9ZZZZ</name>
<evidence type="ECO:0000259" key="1">
    <source>
        <dbReference type="Pfam" id="PF01966"/>
    </source>
</evidence>
<evidence type="ECO:0000313" key="2">
    <source>
        <dbReference type="EMBL" id="EKC56340.1"/>
    </source>
</evidence>
<comment type="caution">
    <text evidence="2">The sequence shown here is derived from an EMBL/GenBank/DDBJ whole genome shotgun (WGS) entry which is preliminary data.</text>
</comment>
<sequence>MKKIKEEYFYTNDEFYSIINDIITNDEFIKTKYIRHHGITRYNHSLRVAYHTFLVTKKLKLNYKEATRAALLHDFFLEETKDMNQHQALRKHPEYALKNAKKYFELSPMQEDIILKHMYPITKKMPKYKESWIVDIIDDYCSLYERTYSVNNELRTAYTFLFIFLTIRFK</sequence>
<protein>
    <submittedName>
        <fullName evidence="2">HD superfamily hydrolase</fullName>
    </submittedName>
</protein>
<dbReference type="InterPro" id="IPR006674">
    <property type="entry name" value="HD_domain"/>
</dbReference>